<name>A0A813DQH6_POLGL</name>
<gene>
    <name evidence="2" type="ORF">PGLA1383_LOCUS9620</name>
</gene>
<feature type="compositionally biased region" description="Basic and acidic residues" evidence="1">
    <location>
        <begin position="363"/>
        <end position="377"/>
    </location>
</feature>
<dbReference type="EMBL" id="CAJNNV010004556">
    <property type="protein sequence ID" value="CAE8590915.1"/>
    <property type="molecule type" value="Genomic_DNA"/>
</dbReference>
<feature type="region of interest" description="Disordered" evidence="1">
    <location>
        <begin position="460"/>
        <end position="517"/>
    </location>
</feature>
<keyword evidence="3" id="KW-1185">Reference proteome</keyword>
<feature type="region of interest" description="Disordered" evidence="1">
    <location>
        <begin position="350"/>
        <end position="448"/>
    </location>
</feature>
<feature type="region of interest" description="Disordered" evidence="1">
    <location>
        <begin position="644"/>
        <end position="663"/>
    </location>
</feature>
<feature type="compositionally biased region" description="Basic and acidic residues" evidence="1">
    <location>
        <begin position="497"/>
        <end position="511"/>
    </location>
</feature>
<organism evidence="2 3">
    <name type="scientific">Polarella glacialis</name>
    <name type="common">Dinoflagellate</name>
    <dbReference type="NCBI Taxonomy" id="89957"/>
    <lineage>
        <taxon>Eukaryota</taxon>
        <taxon>Sar</taxon>
        <taxon>Alveolata</taxon>
        <taxon>Dinophyceae</taxon>
        <taxon>Suessiales</taxon>
        <taxon>Suessiaceae</taxon>
        <taxon>Polarella</taxon>
    </lineage>
</organism>
<accession>A0A813DQH6</accession>
<comment type="caution">
    <text evidence="2">The sequence shown here is derived from an EMBL/GenBank/DDBJ whole genome shotgun (WGS) entry which is preliminary data.</text>
</comment>
<proteinExistence type="predicted"/>
<dbReference type="AlphaFoldDB" id="A0A813DQH6"/>
<evidence type="ECO:0000313" key="3">
    <source>
        <dbReference type="Proteomes" id="UP000654075"/>
    </source>
</evidence>
<dbReference type="Proteomes" id="UP000654075">
    <property type="component" value="Unassembled WGS sequence"/>
</dbReference>
<sequence length="663" mass="73334">MATSCHCGGTDFYKHGGINTCNECGNVVTTDRKEVEEHDEAAVKDKFFLSGKVPVEERARLKEVGAKNLEGKLTMKAAMEQPDFKVPKGAVWNLAASTLIEMAGITAARAGMNYKEMLSEVGALWSGYKACLINYEECQPRGFPKQLAADSAPLRTPNLWDGGRDSLPVPPQLEANTILALLWMASCNCSSSTALLPVDLASWYFRTGPFQHLKLDLLQYAKVWRSNKGAFGTRDRTIANPTAETINLASHTLRLNGLLLREQDPRSFVSRAMHAAGIELSSPASYGILDKATEILLQIQDFGLPARWQQVRYLTFGPADKYSLPRPELVACASVLSSISESQLARGMTCGAEEPASMRQNHLRPESSGSKRLEPLPRPRRVAQPVLQAPPEKPVVETHAVIRRKRHMESPQERRDNRFKERLEKVAKKKQRQCGEVELSAMKDQEEGNEAAVIDLESAAEGLAASSSSSSSSSSSDEVEMEPKPKSPKSKQVAQLEKTEQPGRPQPKPEGDALVPAKKSSLQMYTITLGEEINQLQDGITRVRLQLIRLKDEPHDNPRKHNRHVVRSPLEKCGQELARLMTRNSQCQVLVRLYGLQHPVVKNRHLAVPEGVPEDIARKFKAESARAARAQLQRDDLGQVMTEFRGGHDGLQTSPASMTAPEL</sequence>
<feature type="compositionally biased region" description="Low complexity" evidence="1">
    <location>
        <begin position="466"/>
        <end position="476"/>
    </location>
</feature>
<feature type="compositionally biased region" description="Basic and acidic residues" evidence="1">
    <location>
        <begin position="408"/>
        <end position="426"/>
    </location>
</feature>
<evidence type="ECO:0000313" key="2">
    <source>
        <dbReference type="EMBL" id="CAE8590915.1"/>
    </source>
</evidence>
<evidence type="ECO:0000256" key="1">
    <source>
        <dbReference type="SAM" id="MobiDB-lite"/>
    </source>
</evidence>
<protein>
    <submittedName>
        <fullName evidence="2">Uncharacterized protein</fullName>
    </submittedName>
</protein>
<reference evidence="2" key="1">
    <citation type="submission" date="2021-02" db="EMBL/GenBank/DDBJ databases">
        <authorList>
            <person name="Dougan E. K."/>
            <person name="Rhodes N."/>
            <person name="Thang M."/>
            <person name="Chan C."/>
        </authorList>
    </citation>
    <scope>NUCLEOTIDE SEQUENCE</scope>
</reference>